<dbReference type="Proteomes" id="UP001240984">
    <property type="component" value="Unassembled WGS sequence"/>
</dbReference>
<sequence length="60" mass="6281">MAALLGAGRPYAAALALAERPELTSAEILTLTGRPGASRRMIRGLHARLASRADADQRPA</sequence>
<name>A0ABT9MV44_9ACTN</name>
<reference evidence="1 2" key="1">
    <citation type="submission" date="2023-07" db="EMBL/GenBank/DDBJ databases">
        <title>Sequencing the genomes of 1000 actinobacteria strains.</title>
        <authorList>
            <person name="Klenk H.-P."/>
        </authorList>
    </citation>
    <scope>NUCLEOTIDE SEQUENCE [LARGE SCALE GENOMIC DNA]</scope>
    <source>
        <strain evidence="1 2">DSM 44710</strain>
    </source>
</reference>
<evidence type="ECO:0000313" key="2">
    <source>
        <dbReference type="Proteomes" id="UP001240984"/>
    </source>
</evidence>
<evidence type="ECO:0000313" key="1">
    <source>
        <dbReference type="EMBL" id="MDP9795312.1"/>
    </source>
</evidence>
<comment type="caution">
    <text evidence="1">The sequence shown here is derived from an EMBL/GenBank/DDBJ whole genome shotgun (WGS) entry which is preliminary data.</text>
</comment>
<dbReference type="EMBL" id="JAUSRA010000001">
    <property type="protein sequence ID" value="MDP9795312.1"/>
    <property type="molecule type" value="Genomic_DNA"/>
</dbReference>
<keyword evidence="2" id="KW-1185">Reference proteome</keyword>
<gene>
    <name evidence="1" type="ORF">J2S43_003824</name>
</gene>
<accession>A0ABT9MV44</accession>
<dbReference type="RefSeq" id="WP_306831019.1">
    <property type="nucleotide sequence ID" value="NZ_JAUSRA010000001.1"/>
</dbReference>
<organism evidence="1 2">
    <name type="scientific">Catenuloplanes nepalensis</name>
    <dbReference type="NCBI Taxonomy" id="587533"/>
    <lineage>
        <taxon>Bacteria</taxon>
        <taxon>Bacillati</taxon>
        <taxon>Actinomycetota</taxon>
        <taxon>Actinomycetes</taxon>
        <taxon>Micromonosporales</taxon>
        <taxon>Micromonosporaceae</taxon>
        <taxon>Catenuloplanes</taxon>
    </lineage>
</organism>
<proteinExistence type="predicted"/>
<protein>
    <submittedName>
        <fullName evidence="1">Uncharacterized protein</fullName>
    </submittedName>
</protein>